<name>A0AAN6YI47_9PEZI</name>
<feature type="compositionally biased region" description="Low complexity" evidence="1">
    <location>
        <begin position="838"/>
        <end position="847"/>
    </location>
</feature>
<feature type="compositionally biased region" description="Basic residues" evidence="1">
    <location>
        <begin position="640"/>
        <end position="655"/>
    </location>
</feature>
<comment type="caution">
    <text evidence="2">The sequence shown here is derived from an EMBL/GenBank/DDBJ whole genome shotgun (WGS) entry which is preliminary data.</text>
</comment>
<feature type="compositionally biased region" description="Low complexity" evidence="1">
    <location>
        <begin position="536"/>
        <end position="556"/>
    </location>
</feature>
<feature type="region of interest" description="Disordered" evidence="1">
    <location>
        <begin position="766"/>
        <end position="806"/>
    </location>
</feature>
<evidence type="ECO:0000313" key="3">
    <source>
        <dbReference type="Proteomes" id="UP001301769"/>
    </source>
</evidence>
<feature type="region of interest" description="Disordered" evidence="1">
    <location>
        <begin position="241"/>
        <end position="260"/>
    </location>
</feature>
<accession>A0AAN6YI47</accession>
<protein>
    <submittedName>
        <fullName evidence="2">Uncharacterized protein</fullName>
    </submittedName>
</protein>
<feature type="compositionally biased region" description="Basic residues" evidence="1">
    <location>
        <begin position="512"/>
        <end position="533"/>
    </location>
</feature>
<feature type="region of interest" description="Disordered" evidence="1">
    <location>
        <begin position="438"/>
        <end position="561"/>
    </location>
</feature>
<feature type="region of interest" description="Disordered" evidence="1">
    <location>
        <begin position="599"/>
        <end position="735"/>
    </location>
</feature>
<feature type="compositionally biased region" description="Gly residues" evidence="1">
    <location>
        <begin position="247"/>
        <end position="256"/>
    </location>
</feature>
<feature type="compositionally biased region" description="Basic and acidic residues" evidence="1">
    <location>
        <begin position="656"/>
        <end position="679"/>
    </location>
</feature>
<evidence type="ECO:0000313" key="2">
    <source>
        <dbReference type="EMBL" id="KAK4219708.1"/>
    </source>
</evidence>
<reference evidence="2" key="2">
    <citation type="submission" date="2023-05" db="EMBL/GenBank/DDBJ databases">
        <authorList>
            <consortium name="Lawrence Berkeley National Laboratory"/>
            <person name="Steindorff A."/>
            <person name="Hensen N."/>
            <person name="Bonometti L."/>
            <person name="Westerberg I."/>
            <person name="Brannstrom I.O."/>
            <person name="Guillou S."/>
            <person name="Cros-Aarteil S."/>
            <person name="Calhoun S."/>
            <person name="Haridas S."/>
            <person name="Kuo A."/>
            <person name="Mondo S."/>
            <person name="Pangilinan J."/>
            <person name="Riley R."/>
            <person name="Labutti K."/>
            <person name="Andreopoulos B."/>
            <person name="Lipzen A."/>
            <person name="Chen C."/>
            <person name="Yanf M."/>
            <person name="Daum C."/>
            <person name="Ng V."/>
            <person name="Clum A."/>
            <person name="Ohm R."/>
            <person name="Martin F."/>
            <person name="Silar P."/>
            <person name="Natvig D."/>
            <person name="Lalanne C."/>
            <person name="Gautier V."/>
            <person name="Ament-Velasquez S.L."/>
            <person name="Kruys A."/>
            <person name="Hutchinson M.I."/>
            <person name="Powell A.J."/>
            <person name="Barry K."/>
            <person name="Miller A.N."/>
            <person name="Grigoriev I.V."/>
            <person name="Debuchy R."/>
            <person name="Gladieux P."/>
            <person name="Thoren M.H."/>
            <person name="Johannesson H."/>
        </authorList>
    </citation>
    <scope>NUCLEOTIDE SEQUENCE</scope>
    <source>
        <strain evidence="2">PSN293</strain>
    </source>
</reference>
<feature type="compositionally biased region" description="Gly residues" evidence="1">
    <location>
        <begin position="438"/>
        <end position="464"/>
    </location>
</feature>
<dbReference type="Proteomes" id="UP001301769">
    <property type="component" value="Unassembled WGS sequence"/>
</dbReference>
<reference evidence="2" key="1">
    <citation type="journal article" date="2023" name="Mol. Phylogenet. Evol.">
        <title>Genome-scale phylogeny and comparative genomics of the fungal order Sordariales.</title>
        <authorList>
            <person name="Hensen N."/>
            <person name="Bonometti L."/>
            <person name="Westerberg I."/>
            <person name="Brannstrom I.O."/>
            <person name="Guillou S."/>
            <person name="Cros-Aarteil S."/>
            <person name="Calhoun S."/>
            <person name="Haridas S."/>
            <person name="Kuo A."/>
            <person name="Mondo S."/>
            <person name="Pangilinan J."/>
            <person name="Riley R."/>
            <person name="LaButti K."/>
            <person name="Andreopoulos B."/>
            <person name="Lipzen A."/>
            <person name="Chen C."/>
            <person name="Yan M."/>
            <person name="Daum C."/>
            <person name="Ng V."/>
            <person name="Clum A."/>
            <person name="Steindorff A."/>
            <person name="Ohm R.A."/>
            <person name="Martin F."/>
            <person name="Silar P."/>
            <person name="Natvig D.O."/>
            <person name="Lalanne C."/>
            <person name="Gautier V."/>
            <person name="Ament-Velasquez S.L."/>
            <person name="Kruys A."/>
            <person name="Hutchinson M.I."/>
            <person name="Powell A.J."/>
            <person name="Barry K."/>
            <person name="Miller A.N."/>
            <person name="Grigoriev I.V."/>
            <person name="Debuchy R."/>
            <person name="Gladieux P."/>
            <person name="Hiltunen Thoren M."/>
            <person name="Johannesson H."/>
        </authorList>
    </citation>
    <scope>NUCLEOTIDE SEQUENCE</scope>
    <source>
        <strain evidence="2">PSN293</strain>
    </source>
</reference>
<feature type="compositionally biased region" description="Basic residues" evidence="1">
    <location>
        <begin position="465"/>
        <end position="480"/>
    </location>
</feature>
<dbReference type="EMBL" id="MU858047">
    <property type="protein sequence ID" value="KAK4219708.1"/>
    <property type="molecule type" value="Genomic_DNA"/>
</dbReference>
<feature type="compositionally biased region" description="Basic and acidic residues" evidence="1">
    <location>
        <begin position="498"/>
        <end position="511"/>
    </location>
</feature>
<gene>
    <name evidence="2" type="ORF">QBC37DRAFT_409577</name>
</gene>
<proteinExistence type="predicted"/>
<feature type="region of interest" description="Disordered" evidence="1">
    <location>
        <begin position="1"/>
        <end position="82"/>
    </location>
</feature>
<feature type="region of interest" description="Disordered" evidence="1">
    <location>
        <begin position="118"/>
        <end position="138"/>
    </location>
</feature>
<evidence type="ECO:0000256" key="1">
    <source>
        <dbReference type="SAM" id="MobiDB-lite"/>
    </source>
</evidence>
<organism evidence="2 3">
    <name type="scientific">Rhypophila decipiens</name>
    <dbReference type="NCBI Taxonomy" id="261697"/>
    <lineage>
        <taxon>Eukaryota</taxon>
        <taxon>Fungi</taxon>
        <taxon>Dikarya</taxon>
        <taxon>Ascomycota</taxon>
        <taxon>Pezizomycotina</taxon>
        <taxon>Sordariomycetes</taxon>
        <taxon>Sordariomycetidae</taxon>
        <taxon>Sordariales</taxon>
        <taxon>Naviculisporaceae</taxon>
        <taxon>Rhypophila</taxon>
    </lineage>
</organism>
<dbReference type="AlphaFoldDB" id="A0AAN6YI47"/>
<feature type="compositionally biased region" description="Basic and acidic residues" evidence="1">
    <location>
        <begin position="615"/>
        <end position="639"/>
    </location>
</feature>
<sequence>MTNRLDDIPPPPYSETDIYSTSGGDRSPAVPLSPSHHRRGSHNRDNISRSPTSTVDGEIIYTPPLTPRTGSQPSISGSNFNYAGSNSNSNSFSNYVAPTPNTASVTGDHLTTASAQAYFDTRPAPPTRTTSNTICPITVRDDSSPDSFPFPARLFLDKDVTPTDWQTFVNYLIPHFHAENNERVIDRKLRAEGIIETTNSSSNSNDDVHSTGSAGGIRSNNTHAAEAEAQLDQIRSPLVGSFNSTTQGGGGGGGGLSESRRQVVEQTVREWNEGFFGPRGVCVRANTSSAAEDVLHVAGGSAMPGGWDASFDSTTNANGAEANAAAPGNNNNNPRSRFARFMPQFGAPHNFGLGIGGGGPGNTFRLGGIAVDGDRLSIGDRFVADRNGLRIGSFVADNNGISMNGQPMFAGCPPAGAGPGPGPGGPGMRGMAGTWGPGAGEGGFSAGGRGGCRDGGGGPWGRGWGGRHRGHGWGGRHRHGSFGPGPCASFGPGPGPVQDKHHDEHDHDHDHGHGHRERRGRRSERRGRHRSRSRSVDSASSISSSSSSSSESSIGSLPDYDELRDSQLPVARDHLLAWLHDPEQPISKEKLKEFKQMVKEAKNSPANNTINEPVNIRHDQKAMRKEVKALMKEWKDLKKQQTKLRRQLRRERKQQRRAEKRERRNTKREMKRAAKEQKRAARRNGGGGGGSSASLPDVVDPRLPRMPGAFSPPNVPPMPGVPGQARHPWPPNINVGGPFGNVGPNFPPGGPGGFFSPFNFFSGVGGGGQPPQPPSEGTIHRAAAQAPGAWPSGGDENGTNHVSSQEKYKVADELEAQLIEKETELFKLHEAIALAADTDVAASSSSSRGGEPTMSSDARARNEKQMLATRDLEMEVEDLAKQMALMRTEADAEYAKELARMA</sequence>
<feature type="region of interest" description="Disordered" evidence="1">
    <location>
        <begin position="196"/>
        <end position="219"/>
    </location>
</feature>
<feature type="region of interest" description="Disordered" evidence="1">
    <location>
        <begin position="838"/>
        <end position="871"/>
    </location>
</feature>
<keyword evidence="3" id="KW-1185">Reference proteome</keyword>